<name>A0ABT7C8E4_9MICO</name>
<accession>A0ABT7C8E4</accession>
<keyword evidence="2" id="KW-1185">Reference proteome</keyword>
<evidence type="ECO:0000313" key="2">
    <source>
        <dbReference type="Proteomes" id="UP001170379"/>
    </source>
</evidence>
<evidence type="ECO:0000313" key="1">
    <source>
        <dbReference type="EMBL" id="MDJ1371464.1"/>
    </source>
</evidence>
<gene>
    <name evidence="1" type="ORF">C7K25_08800</name>
</gene>
<reference evidence="1" key="2">
    <citation type="journal article" date="2022" name="Sci. Rep.">
        <title>In silico prediction of the enzymes involved in the degradation of the herbicide molinate by Gulosibacter molinativorax ON4T.</title>
        <authorList>
            <person name="Lopes A.R."/>
            <person name="Bunin E."/>
            <person name="Viana A.T."/>
            <person name="Froufe H."/>
            <person name="Munoz-Merida A."/>
            <person name="Pinho D."/>
            <person name="Figueiredo J."/>
            <person name="Barroso C."/>
            <person name="Vaz-Moreira I."/>
            <person name="Bellanger X."/>
            <person name="Egas C."/>
            <person name="Nunes O.C."/>
        </authorList>
    </citation>
    <scope>NUCLEOTIDE SEQUENCE</scope>
    <source>
        <strain evidence="1">ON4</strain>
    </source>
</reference>
<reference evidence="1" key="1">
    <citation type="submission" date="2018-03" db="EMBL/GenBank/DDBJ databases">
        <authorList>
            <person name="Nunes O.C."/>
            <person name="Lopes A.R."/>
            <person name="Froufe H."/>
            <person name="Munoz-Merida A."/>
            <person name="Barroso C."/>
            <person name="Egas C."/>
        </authorList>
    </citation>
    <scope>NUCLEOTIDE SEQUENCE</scope>
    <source>
        <strain evidence="1">ON4</strain>
    </source>
</reference>
<comment type="caution">
    <text evidence="1">The sequence shown here is derived from an EMBL/GenBank/DDBJ whole genome shotgun (WGS) entry which is preliminary data.</text>
</comment>
<organism evidence="1 2">
    <name type="scientific">Gulosibacter molinativorax</name>
    <dbReference type="NCBI Taxonomy" id="256821"/>
    <lineage>
        <taxon>Bacteria</taxon>
        <taxon>Bacillati</taxon>
        <taxon>Actinomycetota</taxon>
        <taxon>Actinomycetes</taxon>
        <taxon>Micrococcales</taxon>
        <taxon>Microbacteriaceae</taxon>
        <taxon>Gulosibacter</taxon>
    </lineage>
</organism>
<dbReference type="RefSeq" id="WP_026936711.1">
    <property type="nucleotide sequence ID" value="NZ_CP028426.1"/>
</dbReference>
<protein>
    <submittedName>
        <fullName evidence="1">Uncharacterized protein</fullName>
    </submittedName>
</protein>
<dbReference type="Proteomes" id="UP001170379">
    <property type="component" value="Unassembled WGS sequence"/>
</dbReference>
<dbReference type="EMBL" id="PXVD01000013">
    <property type="protein sequence ID" value="MDJ1371464.1"/>
    <property type="molecule type" value="Genomic_DNA"/>
</dbReference>
<proteinExistence type="predicted"/>
<sequence length="116" mass="12564">MLQLDQAAANLGLWQIAVGGQFDQVGLLDIDPFQLVAQLLVEQSLCAGLVFQHLIHQGAHLGNEVCGEGLGFVVAFNRCLDQVQWMVRLRAAAVLGARTEVVEVLTTMSANRALDH</sequence>